<evidence type="ECO:0000313" key="1">
    <source>
        <dbReference type="EMBL" id="EOH77037.1"/>
    </source>
</evidence>
<dbReference type="EMBL" id="ASWF01000003">
    <property type="protein sequence ID" value="EOT75730.1"/>
    <property type="molecule type" value="Genomic_DNA"/>
</dbReference>
<dbReference type="PATRIC" id="fig|1158602.3.peg.2610"/>
<dbReference type="eggNOG" id="ENOG5033CK8">
    <property type="taxonomic scope" value="Bacteria"/>
</dbReference>
<evidence type="ECO:0000313" key="2">
    <source>
        <dbReference type="EMBL" id="EOT75730.1"/>
    </source>
</evidence>
<sequence>MGKSNGITKHQLEIIAAASAQEAILAYEKKATKQKKEVKKRNLRNTELLLKNYIKLKNLCEETTQQSIPEDYPEFSLESLTLESLSTYRAKTLKMMNHVDKMLVSYEWHCKRGSVEEQRRYKILRKRYLIEDTMSVKEICEFFNIEQGTVYRDTRAAIKDMSVLLFGIDAIDFQ</sequence>
<dbReference type="OrthoDB" id="2186153at2"/>
<dbReference type="Proteomes" id="UP000013877">
    <property type="component" value="Unassembled WGS sequence"/>
</dbReference>
<organism evidence="1 3">
    <name type="scientific">Enterococcus raffinosus ATCC 49464</name>
    <dbReference type="NCBI Taxonomy" id="1158602"/>
    <lineage>
        <taxon>Bacteria</taxon>
        <taxon>Bacillati</taxon>
        <taxon>Bacillota</taxon>
        <taxon>Bacilli</taxon>
        <taxon>Lactobacillales</taxon>
        <taxon>Enterococcaceae</taxon>
        <taxon>Enterococcus</taxon>
    </lineage>
</organism>
<dbReference type="EMBL" id="AJAL01000014">
    <property type="protein sequence ID" value="EOH77037.1"/>
    <property type="molecule type" value="Genomic_DNA"/>
</dbReference>
<name>R2NYF8_9ENTE</name>
<protein>
    <submittedName>
        <fullName evidence="1">Uncharacterized protein</fullName>
    </submittedName>
</protein>
<proteinExistence type="predicted"/>
<keyword evidence="4" id="KW-1185">Reference proteome</keyword>
<reference evidence="2 4" key="2">
    <citation type="submission" date="2013-03" db="EMBL/GenBank/DDBJ databases">
        <title>The Genome Sequence of Enterococcus raffinosus ATCC_49464 (PacBio/Illumina hybrid assembly).</title>
        <authorList>
            <consortium name="The Broad Institute Genomics Platform"/>
            <consortium name="The Broad Institute Genome Sequencing Center for Infectious Disease"/>
            <person name="Earl A."/>
            <person name="Russ C."/>
            <person name="Gilmore M."/>
            <person name="Surin D."/>
            <person name="Walker B."/>
            <person name="Young S."/>
            <person name="Zeng Q."/>
            <person name="Gargeya S."/>
            <person name="Fitzgerald M."/>
            <person name="Haas B."/>
            <person name="Abouelleil A."/>
            <person name="Allen A.W."/>
            <person name="Alvarado L."/>
            <person name="Arachchi H.M."/>
            <person name="Berlin A.M."/>
            <person name="Chapman S.B."/>
            <person name="Gainer-Dewar J."/>
            <person name="Goldberg J."/>
            <person name="Griggs A."/>
            <person name="Gujja S."/>
            <person name="Hansen M."/>
            <person name="Howarth C."/>
            <person name="Imamovic A."/>
            <person name="Ireland A."/>
            <person name="Larimer J."/>
            <person name="McCowan C."/>
            <person name="Murphy C."/>
            <person name="Pearson M."/>
            <person name="Poon T.W."/>
            <person name="Priest M."/>
            <person name="Roberts A."/>
            <person name="Saif S."/>
            <person name="Shea T."/>
            <person name="Sisk P."/>
            <person name="Sykes S."/>
            <person name="Wortman J."/>
            <person name="Nusbaum C."/>
            <person name="Birren B."/>
        </authorList>
    </citation>
    <scope>NUCLEOTIDE SEQUENCE [LARGE SCALE GENOMIC DNA]</scope>
    <source>
        <strain evidence="2 4">ATCC 49464</strain>
    </source>
</reference>
<comment type="caution">
    <text evidence="1">The sequence shown here is derived from an EMBL/GenBank/DDBJ whole genome shotgun (WGS) entry which is preliminary data.</text>
</comment>
<dbReference type="Proteomes" id="UP000014158">
    <property type="component" value="Unassembled WGS sequence"/>
</dbReference>
<dbReference type="AlphaFoldDB" id="R2NYF8"/>
<dbReference type="RefSeq" id="WP_010745818.1">
    <property type="nucleotide sequence ID" value="NZ_ASWF01000003.1"/>
</dbReference>
<accession>R2NYF8</accession>
<gene>
    <name evidence="2" type="ORF">I590_02554</name>
    <name evidence="1" type="ORF">UAK_02610</name>
</gene>
<dbReference type="HOGENOM" id="CLU_097117_0_0_9"/>
<evidence type="ECO:0000313" key="3">
    <source>
        <dbReference type="Proteomes" id="UP000013877"/>
    </source>
</evidence>
<reference evidence="1 3" key="1">
    <citation type="submission" date="2013-02" db="EMBL/GenBank/DDBJ databases">
        <title>The Genome Sequence of Enterococcus raffinosus ATCC_49464.</title>
        <authorList>
            <consortium name="The Broad Institute Genome Sequencing Platform"/>
            <consortium name="The Broad Institute Genome Sequencing Center for Infectious Disease"/>
            <person name="Earl A.M."/>
            <person name="Gilmore M.S."/>
            <person name="Lebreton F."/>
            <person name="Walker B."/>
            <person name="Young S.K."/>
            <person name="Zeng Q."/>
            <person name="Gargeya S."/>
            <person name="Fitzgerald M."/>
            <person name="Haas B."/>
            <person name="Abouelleil A."/>
            <person name="Alvarado L."/>
            <person name="Arachchi H.M."/>
            <person name="Berlin A.M."/>
            <person name="Chapman S.B."/>
            <person name="Dewar J."/>
            <person name="Goldberg J."/>
            <person name="Griggs A."/>
            <person name="Gujja S."/>
            <person name="Hansen M."/>
            <person name="Howarth C."/>
            <person name="Imamovic A."/>
            <person name="Larimer J."/>
            <person name="McCowan C."/>
            <person name="Murphy C."/>
            <person name="Neiman D."/>
            <person name="Pearson M."/>
            <person name="Priest M."/>
            <person name="Roberts A."/>
            <person name="Saif S."/>
            <person name="Shea T."/>
            <person name="Sisk P."/>
            <person name="Sykes S."/>
            <person name="Wortman J."/>
            <person name="Nusbaum C."/>
            <person name="Birren B."/>
        </authorList>
    </citation>
    <scope>NUCLEOTIDE SEQUENCE [LARGE SCALE GENOMIC DNA]</scope>
    <source>
        <strain evidence="1 3">ATCC 49464</strain>
    </source>
</reference>
<evidence type="ECO:0000313" key="4">
    <source>
        <dbReference type="Proteomes" id="UP000014158"/>
    </source>
</evidence>